<dbReference type="OrthoDB" id="9810561at2"/>
<dbReference type="InterPro" id="IPR006312">
    <property type="entry name" value="TatA/E"/>
</dbReference>
<comment type="caution">
    <text evidence="11">The sequence shown here is derived from an EMBL/GenBank/DDBJ whole genome shotgun (WGS) entry which is preliminary data.</text>
</comment>
<dbReference type="AlphaFoldDB" id="A0A5S5MER0"/>
<evidence type="ECO:0000256" key="9">
    <source>
        <dbReference type="HAMAP-Rule" id="MF_00236"/>
    </source>
</evidence>
<evidence type="ECO:0000256" key="2">
    <source>
        <dbReference type="ARBA" id="ARBA00022448"/>
    </source>
</evidence>
<evidence type="ECO:0000256" key="5">
    <source>
        <dbReference type="ARBA" id="ARBA00022989"/>
    </source>
</evidence>
<dbReference type="NCBIfam" id="TIGR01411">
    <property type="entry name" value="tatAE"/>
    <property type="match status" value="1"/>
</dbReference>
<dbReference type="GO" id="GO:0043953">
    <property type="term" value="P:protein transport by the Tat complex"/>
    <property type="evidence" value="ECO:0007669"/>
    <property type="project" value="UniProtKB-UniRule"/>
</dbReference>
<dbReference type="Proteomes" id="UP000321899">
    <property type="component" value="Unassembled WGS sequence"/>
</dbReference>
<organism evidence="11 12">
    <name type="scientific">Desulfobotulus mexicanus</name>
    <dbReference type="NCBI Taxonomy" id="2586642"/>
    <lineage>
        <taxon>Bacteria</taxon>
        <taxon>Pseudomonadati</taxon>
        <taxon>Thermodesulfobacteriota</taxon>
        <taxon>Desulfobacteria</taxon>
        <taxon>Desulfobacterales</taxon>
        <taxon>Desulfobacteraceae</taxon>
        <taxon>Desulfobotulus</taxon>
    </lineage>
</organism>
<keyword evidence="7 9" id="KW-0472">Membrane</keyword>
<dbReference type="InterPro" id="IPR003369">
    <property type="entry name" value="TatA/B/E"/>
</dbReference>
<protein>
    <recommendedName>
        <fullName evidence="9">Sec-independent protein translocase protein TatA</fullName>
    </recommendedName>
</protein>
<dbReference type="RefSeq" id="WP_139449388.1">
    <property type="nucleotide sequence ID" value="NZ_VDMB01000014.1"/>
</dbReference>
<evidence type="ECO:0000256" key="8">
    <source>
        <dbReference type="ARBA" id="ARBA00025340"/>
    </source>
</evidence>
<evidence type="ECO:0000256" key="1">
    <source>
        <dbReference type="ARBA" id="ARBA00004167"/>
    </source>
</evidence>
<comment type="subunit">
    <text evidence="9">Forms a complex with TatC.</text>
</comment>
<feature type="region of interest" description="Disordered" evidence="10">
    <location>
        <begin position="50"/>
        <end position="78"/>
    </location>
</feature>
<gene>
    <name evidence="9 11" type="primary">tatA</name>
    <name evidence="11" type="ORF">FIM25_11385</name>
</gene>
<name>A0A5S5MER0_9BACT</name>
<dbReference type="PANTHER" id="PTHR33162">
    <property type="entry name" value="SEC-INDEPENDENT PROTEIN TRANSLOCASE PROTEIN TATA, CHLOROPLASTIC"/>
    <property type="match status" value="1"/>
</dbReference>
<keyword evidence="12" id="KW-1185">Reference proteome</keyword>
<keyword evidence="4 9" id="KW-0653">Protein transport</keyword>
<dbReference type="Gene3D" id="1.20.5.3310">
    <property type="match status" value="1"/>
</dbReference>
<dbReference type="GO" id="GO:0008320">
    <property type="term" value="F:protein transmembrane transporter activity"/>
    <property type="evidence" value="ECO:0007669"/>
    <property type="project" value="UniProtKB-UniRule"/>
</dbReference>
<evidence type="ECO:0000256" key="10">
    <source>
        <dbReference type="SAM" id="MobiDB-lite"/>
    </source>
</evidence>
<keyword evidence="5 9" id="KW-1133">Transmembrane helix</keyword>
<comment type="similarity">
    <text evidence="9">Belongs to the TatA/E family.</text>
</comment>
<reference evidence="11 12" key="1">
    <citation type="submission" date="2019-06" db="EMBL/GenBank/DDBJ databases">
        <title>Desulfobotulus mexicanus sp. nov., a novel sulfate-reducing bacterium isolated from the sediment of an alkaline crater lake in Mexico.</title>
        <authorList>
            <person name="Hirschler-Rea A."/>
        </authorList>
    </citation>
    <scope>NUCLEOTIDE SEQUENCE [LARGE SCALE GENOMIC DNA]</scope>
    <source>
        <strain evidence="11 12">PAR22N</strain>
    </source>
</reference>
<dbReference type="EMBL" id="VDMB01000014">
    <property type="protein sequence ID" value="TYT74180.1"/>
    <property type="molecule type" value="Genomic_DNA"/>
</dbReference>
<evidence type="ECO:0000313" key="12">
    <source>
        <dbReference type="Proteomes" id="UP000321899"/>
    </source>
</evidence>
<dbReference type="Pfam" id="PF02416">
    <property type="entry name" value="TatA_B_E"/>
    <property type="match status" value="1"/>
</dbReference>
<proteinExistence type="inferred from homology"/>
<sequence length="78" mass="8442">MFGMGMPEILIILALALIVIGPKKLPDLARSLGKAFGEFKSASKDFKDALNAETPVGEESKSLKAPDENKEKDTRHEG</sequence>
<comment type="function">
    <text evidence="8">Part of the twin-arginine translocation (Tat) system that transports large folded proteins containing a characteristic twin-arginine motif in their signal peptide across the thylakoid membrane. Involved in delta pH-dependent protein transport required for chloroplast development, especially thylakoid membrane formation. TATC and TATB mediate precursor recognition, whereas TATA facilitates translocation.</text>
</comment>
<accession>A0A5S5MER0</accession>
<evidence type="ECO:0000256" key="7">
    <source>
        <dbReference type="ARBA" id="ARBA00023136"/>
    </source>
</evidence>
<evidence type="ECO:0000256" key="4">
    <source>
        <dbReference type="ARBA" id="ARBA00022927"/>
    </source>
</evidence>
<dbReference type="PRINTS" id="PR01506">
    <property type="entry name" value="TATBPROTEIN"/>
</dbReference>
<evidence type="ECO:0000313" key="11">
    <source>
        <dbReference type="EMBL" id="TYT74180.1"/>
    </source>
</evidence>
<dbReference type="GO" id="GO:0006886">
    <property type="term" value="P:intracellular protein transport"/>
    <property type="evidence" value="ECO:0007669"/>
    <property type="project" value="UniProtKB-ARBA"/>
</dbReference>
<dbReference type="HAMAP" id="MF_00236">
    <property type="entry name" value="TatA_E"/>
    <property type="match status" value="1"/>
</dbReference>
<feature type="compositionally biased region" description="Basic and acidic residues" evidence="10">
    <location>
        <begin position="58"/>
        <end position="78"/>
    </location>
</feature>
<comment type="subcellular location">
    <subcellularLocation>
        <location evidence="9">Cell membrane</location>
        <topology evidence="9">Single-pass membrane protein</topology>
    </subcellularLocation>
    <subcellularLocation>
        <location evidence="1">Membrane</location>
        <topology evidence="1">Single-pass membrane protein</topology>
    </subcellularLocation>
</comment>
<comment type="function">
    <text evidence="9">Part of the twin-arginine translocation (Tat) system that transports large folded proteins containing a characteristic twin-arginine motif in their signal peptide across membranes. TatA could form the protein-conducting channel of the Tat system.</text>
</comment>
<keyword evidence="6 9" id="KW-0811">Translocation</keyword>
<evidence type="ECO:0000256" key="6">
    <source>
        <dbReference type="ARBA" id="ARBA00023010"/>
    </source>
</evidence>
<keyword evidence="2 9" id="KW-0813">Transport</keyword>
<keyword evidence="3 9" id="KW-0812">Transmembrane</keyword>
<keyword evidence="9" id="KW-1003">Cell membrane</keyword>
<dbReference type="PANTHER" id="PTHR33162:SF1">
    <property type="entry name" value="SEC-INDEPENDENT PROTEIN TRANSLOCASE PROTEIN TATA, CHLOROPLASTIC"/>
    <property type="match status" value="1"/>
</dbReference>
<dbReference type="GO" id="GO:0033281">
    <property type="term" value="C:TAT protein transport complex"/>
    <property type="evidence" value="ECO:0007669"/>
    <property type="project" value="UniProtKB-UniRule"/>
</dbReference>
<evidence type="ECO:0000256" key="3">
    <source>
        <dbReference type="ARBA" id="ARBA00022692"/>
    </source>
</evidence>